<keyword evidence="3" id="KW-1185">Reference proteome</keyword>
<dbReference type="Proteomes" id="UP000306628">
    <property type="component" value="Unassembled WGS sequence"/>
</dbReference>
<dbReference type="RefSeq" id="WP_138691480.1">
    <property type="nucleotide sequence ID" value="NZ_JBHSAZ010000019.1"/>
</dbReference>
<comment type="caution">
    <text evidence="2">The sequence shown here is derived from an EMBL/GenBank/DDBJ whole genome shotgun (WGS) entry which is preliminary data.</text>
</comment>
<reference evidence="2 3" key="1">
    <citation type="submission" date="2019-05" db="EMBL/GenBank/DDBJ databases">
        <title>Draft genome sequence of Nonomuraea zeae DSM 100528.</title>
        <authorList>
            <person name="Saricaoglu S."/>
            <person name="Isik K."/>
        </authorList>
    </citation>
    <scope>NUCLEOTIDE SEQUENCE [LARGE SCALE GENOMIC DNA]</scope>
    <source>
        <strain evidence="2 3">DSM 100528</strain>
    </source>
</reference>
<sequence>MRSKRALAGLALLLGSLASATLVPSTASAASVMPQVCNPSCTWTSSVTSQLIATQILLFEYQIRVQQGYTVTHASVDPVAGGYRARLVYH</sequence>
<feature type="signal peptide" evidence="1">
    <location>
        <begin position="1"/>
        <end position="29"/>
    </location>
</feature>
<dbReference type="EMBL" id="VCKX01000062">
    <property type="protein sequence ID" value="TMR32983.1"/>
    <property type="molecule type" value="Genomic_DNA"/>
</dbReference>
<evidence type="ECO:0000313" key="3">
    <source>
        <dbReference type="Proteomes" id="UP000306628"/>
    </source>
</evidence>
<organism evidence="2 3">
    <name type="scientific">Nonomuraea zeae</name>
    <dbReference type="NCBI Taxonomy" id="1642303"/>
    <lineage>
        <taxon>Bacteria</taxon>
        <taxon>Bacillati</taxon>
        <taxon>Actinomycetota</taxon>
        <taxon>Actinomycetes</taxon>
        <taxon>Streptosporangiales</taxon>
        <taxon>Streptosporangiaceae</taxon>
        <taxon>Nonomuraea</taxon>
    </lineage>
</organism>
<name>A0A5S4GJ86_9ACTN</name>
<keyword evidence="1" id="KW-0732">Signal</keyword>
<proteinExistence type="predicted"/>
<dbReference type="AlphaFoldDB" id="A0A5S4GJ86"/>
<evidence type="ECO:0000256" key="1">
    <source>
        <dbReference type="SAM" id="SignalP"/>
    </source>
</evidence>
<accession>A0A5S4GJ86</accession>
<gene>
    <name evidence="2" type="ORF">ETD85_21145</name>
</gene>
<evidence type="ECO:0000313" key="2">
    <source>
        <dbReference type="EMBL" id="TMR32983.1"/>
    </source>
</evidence>
<feature type="chain" id="PRO_5024314452" evidence="1">
    <location>
        <begin position="30"/>
        <end position="90"/>
    </location>
</feature>
<protein>
    <submittedName>
        <fullName evidence="2">Uncharacterized protein</fullName>
    </submittedName>
</protein>